<feature type="region of interest" description="Disordered" evidence="1">
    <location>
        <begin position="1"/>
        <end position="40"/>
    </location>
</feature>
<evidence type="ECO:0000313" key="3">
    <source>
        <dbReference type="Proteomes" id="UP001153555"/>
    </source>
</evidence>
<dbReference type="InterPro" id="IPR015270">
    <property type="entry name" value="RDM1_plant"/>
</dbReference>
<dbReference type="Gene3D" id="1.20.120.690">
    <property type="entry name" value="RDM1 protein domain"/>
    <property type="match status" value="1"/>
</dbReference>
<keyword evidence="3" id="KW-1185">Reference proteome</keyword>
<dbReference type="OrthoDB" id="1906229at2759"/>
<gene>
    <name evidence="2" type="ORF">SHERM_09498</name>
</gene>
<dbReference type="PANTHER" id="PTHR36366">
    <property type="entry name" value="PROTEIN RDM1"/>
    <property type="match status" value="1"/>
</dbReference>
<dbReference type="GO" id="GO:0000419">
    <property type="term" value="C:RNA polymerase V complex"/>
    <property type="evidence" value="ECO:0007669"/>
    <property type="project" value="TreeGrafter"/>
</dbReference>
<name>A0A9N7R1E7_STRHE</name>
<proteinExistence type="predicted"/>
<organism evidence="2 3">
    <name type="scientific">Striga hermonthica</name>
    <name type="common">Purple witchweed</name>
    <name type="synonym">Buchnera hermonthica</name>
    <dbReference type="NCBI Taxonomy" id="68872"/>
    <lineage>
        <taxon>Eukaryota</taxon>
        <taxon>Viridiplantae</taxon>
        <taxon>Streptophyta</taxon>
        <taxon>Embryophyta</taxon>
        <taxon>Tracheophyta</taxon>
        <taxon>Spermatophyta</taxon>
        <taxon>Magnoliopsida</taxon>
        <taxon>eudicotyledons</taxon>
        <taxon>Gunneridae</taxon>
        <taxon>Pentapetalae</taxon>
        <taxon>asterids</taxon>
        <taxon>lamiids</taxon>
        <taxon>Lamiales</taxon>
        <taxon>Orobanchaceae</taxon>
        <taxon>Buchnereae</taxon>
        <taxon>Striga</taxon>
    </lineage>
</organism>
<feature type="compositionally biased region" description="Low complexity" evidence="1">
    <location>
        <begin position="14"/>
        <end position="23"/>
    </location>
</feature>
<dbReference type="Pfam" id="PF09187">
    <property type="entry name" value="RdDM_RDM1"/>
    <property type="match status" value="1"/>
</dbReference>
<reference evidence="2" key="1">
    <citation type="submission" date="2019-12" db="EMBL/GenBank/DDBJ databases">
        <authorList>
            <person name="Scholes J."/>
        </authorList>
    </citation>
    <scope>NUCLEOTIDE SEQUENCE</scope>
</reference>
<evidence type="ECO:0000313" key="2">
    <source>
        <dbReference type="EMBL" id="CAA0806610.1"/>
    </source>
</evidence>
<protein>
    <submittedName>
        <fullName evidence="2">Protein RDM1</fullName>
    </submittedName>
</protein>
<dbReference type="AlphaFoldDB" id="A0A9N7R1E7"/>
<comment type="caution">
    <text evidence="2">The sequence shown here is derived from an EMBL/GenBank/DDBJ whole genome shotgun (WGS) entry which is preliminary data.</text>
</comment>
<evidence type="ECO:0000256" key="1">
    <source>
        <dbReference type="SAM" id="MobiDB-lite"/>
    </source>
</evidence>
<dbReference type="InterPro" id="IPR036319">
    <property type="entry name" value="RDM1_sf"/>
</dbReference>
<dbReference type="PANTHER" id="PTHR36366:SF1">
    <property type="entry name" value="PROTEIN RDM1"/>
    <property type="match status" value="1"/>
</dbReference>
<dbReference type="EMBL" id="CACSLK010000984">
    <property type="protein sequence ID" value="CAA0806610.1"/>
    <property type="molecule type" value="Genomic_DNA"/>
</dbReference>
<sequence>MKRPLPSNDQLAISSDDSSSFSSSDEDIDVFRSQQLNDEPPELSPEAWLLRRAQSYQEYMKLIPIPSNRSTVIPYTSWTGLGSSMKKIYEQPLHYLTNIQLRCMDQERLGGDAVPLYRIIHPCKAEASIWIIEEAHRLTSSPHQLVRLWEANTSYHAYIDHIFPQLKV</sequence>
<dbReference type="SUPFAM" id="SSF109920">
    <property type="entry name" value="Hypothetical protein At3g22680"/>
    <property type="match status" value="1"/>
</dbReference>
<dbReference type="GO" id="GO:0080188">
    <property type="term" value="P:gene silencing by siRNA-directed DNA methylation"/>
    <property type="evidence" value="ECO:0007669"/>
    <property type="project" value="InterPro"/>
</dbReference>
<dbReference type="Proteomes" id="UP001153555">
    <property type="component" value="Unassembled WGS sequence"/>
</dbReference>
<accession>A0A9N7R1E7</accession>